<dbReference type="EMBL" id="JARIHO010000015">
    <property type="protein sequence ID" value="KAJ7349989.1"/>
    <property type="molecule type" value="Genomic_DNA"/>
</dbReference>
<feature type="compositionally biased region" description="Acidic residues" evidence="1">
    <location>
        <begin position="9"/>
        <end position="27"/>
    </location>
</feature>
<protein>
    <submittedName>
        <fullName evidence="2">Uncharacterized protein</fullName>
    </submittedName>
</protein>
<evidence type="ECO:0000313" key="3">
    <source>
        <dbReference type="Proteomes" id="UP001218218"/>
    </source>
</evidence>
<organism evidence="2 3">
    <name type="scientific">Mycena albidolilacea</name>
    <dbReference type="NCBI Taxonomy" id="1033008"/>
    <lineage>
        <taxon>Eukaryota</taxon>
        <taxon>Fungi</taxon>
        <taxon>Dikarya</taxon>
        <taxon>Basidiomycota</taxon>
        <taxon>Agaricomycotina</taxon>
        <taxon>Agaricomycetes</taxon>
        <taxon>Agaricomycetidae</taxon>
        <taxon>Agaricales</taxon>
        <taxon>Marasmiineae</taxon>
        <taxon>Mycenaceae</taxon>
        <taxon>Mycena</taxon>
    </lineage>
</organism>
<evidence type="ECO:0000256" key="1">
    <source>
        <dbReference type="SAM" id="MobiDB-lite"/>
    </source>
</evidence>
<evidence type="ECO:0000313" key="2">
    <source>
        <dbReference type="EMBL" id="KAJ7349989.1"/>
    </source>
</evidence>
<dbReference type="AlphaFoldDB" id="A0AAD7A5L6"/>
<gene>
    <name evidence="2" type="ORF">DFH08DRAFT_958922</name>
</gene>
<name>A0AAD7A5L6_9AGAR</name>
<proteinExistence type="predicted"/>
<reference evidence="2" key="1">
    <citation type="submission" date="2023-03" db="EMBL/GenBank/DDBJ databases">
        <title>Massive genome expansion in bonnet fungi (Mycena s.s.) driven by repeated elements and novel gene families across ecological guilds.</title>
        <authorList>
            <consortium name="Lawrence Berkeley National Laboratory"/>
            <person name="Harder C.B."/>
            <person name="Miyauchi S."/>
            <person name="Viragh M."/>
            <person name="Kuo A."/>
            <person name="Thoen E."/>
            <person name="Andreopoulos B."/>
            <person name="Lu D."/>
            <person name="Skrede I."/>
            <person name="Drula E."/>
            <person name="Henrissat B."/>
            <person name="Morin E."/>
            <person name="Kohler A."/>
            <person name="Barry K."/>
            <person name="LaButti K."/>
            <person name="Morin E."/>
            <person name="Salamov A."/>
            <person name="Lipzen A."/>
            <person name="Mereny Z."/>
            <person name="Hegedus B."/>
            <person name="Baldrian P."/>
            <person name="Stursova M."/>
            <person name="Weitz H."/>
            <person name="Taylor A."/>
            <person name="Grigoriev I.V."/>
            <person name="Nagy L.G."/>
            <person name="Martin F."/>
            <person name="Kauserud H."/>
        </authorList>
    </citation>
    <scope>NUCLEOTIDE SEQUENCE</scope>
    <source>
        <strain evidence="2">CBHHK002</strain>
    </source>
</reference>
<comment type="caution">
    <text evidence="2">The sequence shown here is derived from an EMBL/GenBank/DDBJ whole genome shotgun (WGS) entry which is preliminary data.</text>
</comment>
<sequence length="104" mass="10977">MITRHDAGPQEESDVESDLTDLSDNNDDLPSAANTSPPSSSLRPSPTPLPPPPKLKTKPQAQRRESAILSAARARWEKAPQPTSPAAHPPPPADPHAAVLSPAQ</sequence>
<keyword evidence="3" id="KW-1185">Reference proteome</keyword>
<feature type="compositionally biased region" description="Low complexity" evidence="1">
    <location>
        <begin position="28"/>
        <end position="44"/>
    </location>
</feature>
<feature type="region of interest" description="Disordered" evidence="1">
    <location>
        <begin position="1"/>
        <end position="104"/>
    </location>
</feature>
<accession>A0AAD7A5L6</accession>
<dbReference type="Proteomes" id="UP001218218">
    <property type="component" value="Unassembled WGS sequence"/>
</dbReference>
<feature type="compositionally biased region" description="Pro residues" evidence="1">
    <location>
        <begin position="45"/>
        <end position="54"/>
    </location>
</feature>